<dbReference type="AlphaFoldDB" id="B4JNV4"/>
<dbReference type="GO" id="GO:0006364">
    <property type="term" value="P:rRNA processing"/>
    <property type="evidence" value="ECO:0007669"/>
    <property type="project" value="InterPro"/>
</dbReference>
<name>B4JNV4_DROGR</name>
<feature type="compositionally biased region" description="Acidic residues" evidence="1">
    <location>
        <begin position="228"/>
        <end position="239"/>
    </location>
</feature>
<feature type="region of interest" description="Disordered" evidence="1">
    <location>
        <begin position="67"/>
        <end position="89"/>
    </location>
</feature>
<proteinExistence type="predicted"/>
<evidence type="ECO:0000313" key="3">
    <source>
        <dbReference type="Proteomes" id="UP000001070"/>
    </source>
</evidence>
<evidence type="ECO:0000256" key="1">
    <source>
        <dbReference type="SAM" id="MobiDB-lite"/>
    </source>
</evidence>
<dbReference type="SMR" id="B4JNV4"/>
<dbReference type="PANTHER" id="PTHR14725">
    <property type="entry name" value="RIBOSOME-BINDING FACTOR A, MITOCHONDRIAL-RELATED"/>
    <property type="match status" value="1"/>
</dbReference>
<keyword evidence="3" id="KW-1185">Reference proteome</keyword>
<dbReference type="OrthoDB" id="418445at2759"/>
<dbReference type="STRING" id="7222.B4JNV4"/>
<dbReference type="KEGG" id="dgr:6565813"/>
<dbReference type="PhylomeDB" id="B4JNV4"/>
<evidence type="ECO:0000313" key="2">
    <source>
        <dbReference type="EMBL" id="EDV92397.1"/>
    </source>
</evidence>
<dbReference type="Pfam" id="PF02033">
    <property type="entry name" value="RBFA"/>
    <property type="match status" value="1"/>
</dbReference>
<feature type="compositionally biased region" description="Low complexity" evidence="1">
    <location>
        <begin position="70"/>
        <end position="83"/>
    </location>
</feature>
<dbReference type="eggNOG" id="KOG4700">
    <property type="taxonomic scope" value="Eukaryota"/>
</dbReference>
<feature type="region of interest" description="Disordered" evidence="1">
    <location>
        <begin position="300"/>
        <end position="410"/>
    </location>
</feature>
<feature type="compositionally biased region" description="Basic and acidic residues" evidence="1">
    <location>
        <begin position="392"/>
        <end position="410"/>
    </location>
</feature>
<dbReference type="PANTHER" id="PTHR14725:SF0">
    <property type="entry name" value="RIBOSOME-BINDING FACTOR A, MITOCHONDRIAL-RELATED"/>
    <property type="match status" value="1"/>
</dbReference>
<dbReference type="Gene3D" id="3.30.300.20">
    <property type="match status" value="1"/>
</dbReference>
<dbReference type="HOGENOM" id="CLU_066501_1_0_1"/>
<dbReference type="InterPro" id="IPR015946">
    <property type="entry name" value="KH_dom-like_a/b"/>
</dbReference>
<dbReference type="InterPro" id="IPR039212">
    <property type="entry name" value="RBFA_mitochondrial"/>
</dbReference>
<dbReference type="InterPro" id="IPR000238">
    <property type="entry name" value="RbfA"/>
</dbReference>
<gene>
    <name evidence="2" type="primary">Dgri\GH24894</name>
    <name evidence="2" type="ORF">Dgri_GH24894</name>
</gene>
<feature type="region of interest" description="Disordered" evidence="1">
    <location>
        <begin position="217"/>
        <end position="242"/>
    </location>
</feature>
<dbReference type="Proteomes" id="UP000001070">
    <property type="component" value="Unassembled WGS sequence"/>
</dbReference>
<dbReference type="FunCoup" id="B4JNV4">
    <property type="interactions" value="496"/>
</dbReference>
<sequence length="410" mass="46174">MLRNQLWQQRAACWCVQLGHHLSPQITGIQSSSRAKSSSAGSTNAARQSRILGKLFGSRVAGTKKRWYPSSDNSADNSSSSSSYQPPSLVFQSSQFGKRNAAGSKQNTRRMSVLNKLFMTSITDLLATGQAAESVLGRSLQVSRVKISSDFACINVYWLGTGQVASDAVLEVQLQRCTGQLRHELSQLRLMGEVPRLRFVRDKSGSNSNSIEAILRNINLNSPKQEEADQEEADQEEGQQQDVTTFDVAQTVRQEFYGNAAEQTAAATGAAAMPPAMRHDVLGLDHHLIMDKILTKMRKSKSAWQRQQQHQEQSSTDCDKLAYPQPHPNPSPQSDPRDAIKFEAFLVKRRERKQTPERKKHRREELYEQAETDWRADTNESNELEPLSQKDYILEEHMDDSLHDYRKPSS</sequence>
<dbReference type="EMBL" id="CH916371">
    <property type="protein sequence ID" value="EDV92397.1"/>
    <property type="molecule type" value="Genomic_DNA"/>
</dbReference>
<feature type="compositionally biased region" description="Basic residues" evidence="1">
    <location>
        <begin position="347"/>
        <end position="362"/>
    </location>
</feature>
<accession>B4JNV4</accession>
<reference evidence="2 3" key="1">
    <citation type="journal article" date="2007" name="Nature">
        <title>Evolution of genes and genomes on the Drosophila phylogeny.</title>
        <authorList>
            <consortium name="Drosophila 12 Genomes Consortium"/>
            <person name="Clark A.G."/>
            <person name="Eisen M.B."/>
            <person name="Smith D.R."/>
            <person name="Bergman C.M."/>
            <person name="Oliver B."/>
            <person name="Markow T.A."/>
            <person name="Kaufman T.C."/>
            <person name="Kellis M."/>
            <person name="Gelbart W."/>
            <person name="Iyer V.N."/>
            <person name="Pollard D.A."/>
            <person name="Sackton T.B."/>
            <person name="Larracuente A.M."/>
            <person name="Singh N.D."/>
            <person name="Abad J.P."/>
            <person name="Abt D.N."/>
            <person name="Adryan B."/>
            <person name="Aguade M."/>
            <person name="Akashi H."/>
            <person name="Anderson W.W."/>
            <person name="Aquadro C.F."/>
            <person name="Ardell D.H."/>
            <person name="Arguello R."/>
            <person name="Artieri C.G."/>
            <person name="Barbash D.A."/>
            <person name="Barker D."/>
            <person name="Barsanti P."/>
            <person name="Batterham P."/>
            <person name="Batzoglou S."/>
            <person name="Begun D."/>
            <person name="Bhutkar A."/>
            <person name="Blanco E."/>
            <person name="Bosak S.A."/>
            <person name="Bradley R.K."/>
            <person name="Brand A.D."/>
            <person name="Brent M.R."/>
            <person name="Brooks A.N."/>
            <person name="Brown R.H."/>
            <person name="Butlin R.K."/>
            <person name="Caggese C."/>
            <person name="Calvi B.R."/>
            <person name="Bernardo de Carvalho A."/>
            <person name="Caspi A."/>
            <person name="Castrezana S."/>
            <person name="Celniker S.E."/>
            <person name="Chang J.L."/>
            <person name="Chapple C."/>
            <person name="Chatterji S."/>
            <person name="Chinwalla A."/>
            <person name="Civetta A."/>
            <person name="Clifton S.W."/>
            <person name="Comeron J.M."/>
            <person name="Costello J.C."/>
            <person name="Coyne J.A."/>
            <person name="Daub J."/>
            <person name="David R.G."/>
            <person name="Delcher A.L."/>
            <person name="Delehaunty K."/>
            <person name="Do C.B."/>
            <person name="Ebling H."/>
            <person name="Edwards K."/>
            <person name="Eickbush T."/>
            <person name="Evans J.D."/>
            <person name="Filipski A."/>
            <person name="Findeiss S."/>
            <person name="Freyhult E."/>
            <person name="Fulton L."/>
            <person name="Fulton R."/>
            <person name="Garcia A.C."/>
            <person name="Gardiner A."/>
            <person name="Garfield D.A."/>
            <person name="Garvin B.E."/>
            <person name="Gibson G."/>
            <person name="Gilbert D."/>
            <person name="Gnerre S."/>
            <person name="Godfrey J."/>
            <person name="Good R."/>
            <person name="Gotea V."/>
            <person name="Gravely B."/>
            <person name="Greenberg A.J."/>
            <person name="Griffiths-Jones S."/>
            <person name="Gross S."/>
            <person name="Guigo R."/>
            <person name="Gustafson E.A."/>
            <person name="Haerty W."/>
            <person name="Hahn M.W."/>
            <person name="Halligan D.L."/>
            <person name="Halpern A.L."/>
            <person name="Halter G.M."/>
            <person name="Han M.V."/>
            <person name="Heger A."/>
            <person name="Hillier L."/>
            <person name="Hinrichs A.S."/>
            <person name="Holmes I."/>
            <person name="Hoskins R.A."/>
            <person name="Hubisz M.J."/>
            <person name="Hultmark D."/>
            <person name="Huntley M.A."/>
            <person name="Jaffe D.B."/>
            <person name="Jagadeeshan S."/>
            <person name="Jeck W.R."/>
            <person name="Johnson J."/>
            <person name="Jones C.D."/>
            <person name="Jordan W.C."/>
            <person name="Karpen G.H."/>
            <person name="Kataoka E."/>
            <person name="Keightley P.D."/>
            <person name="Kheradpour P."/>
            <person name="Kirkness E.F."/>
            <person name="Koerich L.B."/>
            <person name="Kristiansen K."/>
            <person name="Kudrna D."/>
            <person name="Kulathinal R.J."/>
            <person name="Kumar S."/>
            <person name="Kwok R."/>
            <person name="Lander E."/>
            <person name="Langley C.H."/>
            <person name="Lapoint R."/>
            <person name="Lazzaro B.P."/>
            <person name="Lee S.J."/>
            <person name="Levesque L."/>
            <person name="Li R."/>
            <person name="Lin C.F."/>
            <person name="Lin M.F."/>
            <person name="Lindblad-Toh K."/>
            <person name="Llopart A."/>
            <person name="Long M."/>
            <person name="Low L."/>
            <person name="Lozovsky E."/>
            <person name="Lu J."/>
            <person name="Luo M."/>
            <person name="Machado C.A."/>
            <person name="Makalowski W."/>
            <person name="Marzo M."/>
            <person name="Matsuda M."/>
            <person name="Matzkin L."/>
            <person name="McAllister B."/>
            <person name="McBride C.S."/>
            <person name="McKernan B."/>
            <person name="McKernan K."/>
            <person name="Mendez-Lago M."/>
            <person name="Minx P."/>
            <person name="Mollenhauer M.U."/>
            <person name="Montooth K."/>
            <person name="Mount S.M."/>
            <person name="Mu X."/>
            <person name="Myers E."/>
            <person name="Negre B."/>
            <person name="Newfeld S."/>
            <person name="Nielsen R."/>
            <person name="Noor M.A."/>
            <person name="O'Grady P."/>
            <person name="Pachter L."/>
            <person name="Papaceit M."/>
            <person name="Parisi M.J."/>
            <person name="Parisi M."/>
            <person name="Parts L."/>
            <person name="Pedersen J.S."/>
            <person name="Pesole G."/>
            <person name="Phillippy A.M."/>
            <person name="Ponting C.P."/>
            <person name="Pop M."/>
            <person name="Porcelli D."/>
            <person name="Powell J.R."/>
            <person name="Prohaska S."/>
            <person name="Pruitt K."/>
            <person name="Puig M."/>
            <person name="Quesneville H."/>
            <person name="Ram K.R."/>
            <person name="Rand D."/>
            <person name="Rasmussen M.D."/>
            <person name="Reed L.K."/>
            <person name="Reenan R."/>
            <person name="Reily A."/>
            <person name="Remington K.A."/>
            <person name="Rieger T.T."/>
            <person name="Ritchie M.G."/>
            <person name="Robin C."/>
            <person name="Rogers Y.H."/>
            <person name="Rohde C."/>
            <person name="Rozas J."/>
            <person name="Rubenfield M.J."/>
            <person name="Ruiz A."/>
            <person name="Russo S."/>
            <person name="Salzberg S.L."/>
            <person name="Sanchez-Gracia A."/>
            <person name="Saranga D.J."/>
            <person name="Sato H."/>
            <person name="Schaeffer S.W."/>
            <person name="Schatz M.C."/>
            <person name="Schlenke T."/>
            <person name="Schwartz R."/>
            <person name="Segarra C."/>
            <person name="Singh R.S."/>
            <person name="Sirot L."/>
            <person name="Sirota M."/>
            <person name="Sisneros N.B."/>
            <person name="Smith C.D."/>
            <person name="Smith T.F."/>
            <person name="Spieth J."/>
            <person name="Stage D.E."/>
            <person name="Stark A."/>
            <person name="Stephan W."/>
            <person name="Strausberg R.L."/>
            <person name="Strempel S."/>
            <person name="Sturgill D."/>
            <person name="Sutton G."/>
            <person name="Sutton G.G."/>
            <person name="Tao W."/>
            <person name="Teichmann S."/>
            <person name="Tobari Y.N."/>
            <person name="Tomimura Y."/>
            <person name="Tsolas J.M."/>
            <person name="Valente V.L."/>
            <person name="Venter E."/>
            <person name="Venter J.C."/>
            <person name="Vicario S."/>
            <person name="Vieira F.G."/>
            <person name="Vilella A.J."/>
            <person name="Villasante A."/>
            <person name="Walenz B."/>
            <person name="Wang J."/>
            <person name="Wasserman M."/>
            <person name="Watts T."/>
            <person name="Wilson D."/>
            <person name="Wilson R.K."/>
            <person name="Wing R.A."/>
            <person name="Wolfner M.F."/>
            <person name="Wong A."/>
            <person name="Wong G.K."/>
            <person name="Wu C.I."/>
            <person name="Wu G."/>
            <person name="Yamamoto D."/>
            <person name="Yang H.P."/>
            <person name="Yang S.P."/>
            <person name="Yorke J.A."/>
            <person name="Yoshida K."/>
            <person name="Zdobnov E."/>
            <person name="Zhang P."/>
            <person name="Zhang Y."/>
            <person name="Zimin A.V."/>
            <person name="Baldwin J."/>
            <person name="Abdouelleil A."/>
            <person name="Abdulkadir J."/>
            <person name="Abebe A."/>
            <person name="Abera B."/>
            <person name="Abreu J."/>
            <person name="Acer S.C."/>
            <person name="Aftuck L."/>
            <person name="Alexander A."/>
            <person name="An P."/>
            <person name="Anderson E."/>
            <person name="Anderson S."/>
            <person name="Arachi H."/>
            <person name="Azer M."/>
            <person name="Bachantsang P."/>
            <person name="Barry A."/>
            <person name="Bayul T."/>
            <person name="Berlin A."/>
            <person name="Bessette D."/>
            <person name="Bloom T."/>
            <person name="Blye J."/>
            <person name="Boguslavskiy L."/>
            <person name="Bonnet C."/>
            <person name="Boukhgalter B."/>
            <person name="Bourzgui I."/>
            <person name="Brown A."/>
            <person name="Cahill P."/>
            <person name="Channer S."/>
            <person name="Cheshatsang Y."/>
            <person name="Chuda L."/>
            <person name="Citroen M."/>
            <person name="Collymore A."/>
            <person name="Cooke P."/>
            <person name="Costello M."/>
            <person name="D'Aco K."/>
            <person name="Daza R."/>
            <person name="De Haan G."/>
            <person name="DeGray S."/>
            <person name="DeMaso C."/>
            <person name="Dhargay N."/>
            <person name="Dooley K."/>
            <person name="Dooley E."/>
            <person name="Doricent M."/>
            <person name="Dorje P."/>
            <person name="Dorjee K."/>
            <person name="Dupes A."/>
            <person name="Elong R."/>
            <person name="Falk J."/>
            <person name="Farina A."/>
            <person name="Faro S."/>
            <person name="Ferguson D."/>
            <person name="Fisher S."/>
            <person name="Foley C.D."/>
            <person name="Franke A."/>
            <person name="Friedrich D."/>
            <person name="Gadbois L."/>
            <person name="Gearin G."/>
            <person name="Gearin C.R."/>
            <person name="Giannoukos G."/>
            <person name="Goode T."/>
            <person name="Graham J."/>
            <person name="Grandbois E."/>
            <person name="Grewal S."/>
            <person name="Gyaltsen K."/>
            <person name="Hafez N."/>
            <person name="Hagos B."/>
            <person name="Hall J."/>
            <person name="Henson C."/>
            <person name="Hollinger A."/>
            <person name="Honan T."/>
            <person name="Huard M.D."/>
            <person name="Hughes L."/>
            <person name="Hurhula B."/>
            <person name="Husby M.E."/>
            <person name="Kamat A."/>
            <person name="Kanga B."/>
            <person name="Kashin S."/>
            <person name="Khazanovich D."/>
            <person name="Kisner P."/>
            <person name="Lance K."/>
            <person name="Lara M."/>
            <person name="Lee W."/>
            <person name="Lennon N."/>
            <person name="Letendre F."/>
            <person name="LeVine R."/>
            <person name="Lipovsky A."/>
            <person name="Liu X."/>
            <person name="Liu J."/>
            <person name="Liu S."/>
            <person name="Lokyitsang T."/>
            <person name="Lokyitsang Y."/>
            <person name="Lubonja R."/>
            <person name="Lui A."/>
            <person name="MacDonald P."/>
            <person name="Magnisalis V."/>
            <person name="Maru K."/>
            <person name="Matthews C."/>
            <person name="McCusker W."/>
            <person name="McDonough S."/>
            <person name="Mehta T."/>
            <person name="Meldrim J."/>
            <person name="Meneus L."/>
            <person name="Mihai O."/>
            <person name="Mihalev A."/>
            <person name="Mihova T."/>
            <person name="Mittelman R."/>
            <person name="Mlenga V."/>
            <person name="Montmayeur A."/>
            <person name="Mulrain L."/>
            <person name="Navidi A."/>
            <person name="Naylor J."/>
            <person name="Negash T."/>
            <person name="Nguyen T."/>
            <person name="Nguyen N."/>
            <person name="Nicol R."/>
            <person name="Norbu C."/>
            <person name="Norbu N."/>
            <person name="Novod N."/>
            <person name="O'Neill B."/>
            <person name="Osman S."/>
            <person name="Markiewicz E."/>
            <person name="Oyono O.L."/>
            <person name="Patti C."/>
            <person name="Phunkhang P."/>
            <person name="Pierre F."/>
            <person name="Priest M."/>
            <person name="Raghuraman S."/>
            <person name="Rege F."/>
            <person name="Reyes R."/>
            <person name="Rise C."/>
            <person name="Rogov P."/>
            <person name="Ross K."/>
            <person name="Ryan E."/>
            <person name="Settipalli S."/>
            <person name="Shea T."/>
            <person name="Sherpa N."/>
            <person name="Shi L."/>
            <person name="Shih D."/>
            <person name="Sparrow T."/>
            <person name="Spaulding J."/>
            <person name="Stalker J."/>
            <person name="Stange-Thomann N."/>
            <person name="Stavropoulos S."/>
            <person name="Stone C."/>
            <person name="Strader C."/>
            <person name="Tesfaye S."/>
            <person name="Thomson T."/>
            <person name="Thoulutsang Y."/>
            <person name="Thoulutsang D."/>
            <person name="Topham K."/>
            <person name="Topping I."/>
            <person name="Tsamla T."/>
            <person name="Vassiliev H."/>
            <person name="Vo A."/>
            <person name="Wangchuk T."/>
            <person name="Wangdi T."/>
            <person name="Weiand M."/>
            <person name="Wilkinson J."/>
            <person name="Wilson A."/>
            <person name="Yadav S."/>
            <person name="Young G."/>
            <person name="Yu Q."/>
            <person name="Zembek L."/>
            <person name="Zhong D."/>
            <person name="Zimmer A."/>
            <person name="Zwirko Z."/>
            <person name="Jaffe D.B."/>
            <person name="Alvarez P."/>
            <person name="Brockman W."/>
            <person name="Butler J."/>
            <person name="Chin C."/>
            <person name="Gnerre S."/>
            <person name="Grabherr M."/>
            <person name="Kleber M."/>
            <person name="Mauceli E."/>
            <person name="MacCallum I."/>
        </authorList>
    </citation>
    <scope>NUCLEOTIDE SEQUENCE [LARGE SCALE GENOMIC DNA]</scope>
    <source>
        <strain evidence="3">Tucson 15287-2541.00</strain>
    </source>
</reference>
<dbReference type="InParanoid" id="B4JNV4"/>
<dbReference type="OMA" id="CINVYWL"/>
<dbReference type="SUPFAM" id="SSF89919">
    <property type="entry name" value="Ribosome-binding factor A, RbfA"/>
    <property type="match status" value="1"/>
</dbReference>
<protein>
    <submittedName>
        <fullName evidence="2">GH24894</fullName>
    </submittedName>
</protein>
<organism evidence="3">
    <name type="scientific">Drosophila grimshawi</name>
    <name type="common">Hawaiian fruit fly</name>
    <name type="synonym">Idiomyia grimshawi</name>
    <dbReference type="NCBI Taxonomy" id="7222"/>
    <lineage>
        <taxon>Eukaryota</taxon>
        <taxon>Metazoa</taxon>
        <taxon>Ecdysozoa</taxon>
        <taxon>Arthropoda</taxon>
        <taxon>Hexapoda</taxon>
        <taxon>Insecta</taxon>
        <taxon>Pterygota</taxon>
        <taxon>Neoptera</taxon>
        <taxon>Endopterygota</taxon>
        <taxon>Diptera</taxon>
        <taxon>Brachycera</taxon>
        <taxon>Muscomorpha</taxon>
        <taxon>Ephydroidea</taxon>
        <taxon>Drosophilidae</taxon>
        <taxon>Drosophila</taxon>
        <taxon>Hawaiian Drosophila</taxon>
    </lineage>
</organism>
<dbReference type="InterPro" id="IPR023799">
    <property type="entry name" value="RbfA_dom_sf"/>
</dbReference>